<gene>
    <name evidence="2" type="ORF">SJ05684_c15970</name>
</gene>
<feature type="compositionally biased region" description="Polar residues" evidence="1">
    <location>
        <begin position="28"/>
        <end position="39"/>
    </location>
</feature>
<accession>A0A249PCQ1</accession>
<dbReference type="AlphaFoldDB" id="A0A249PCQ1"/>
<feature type="region of interest" description="Disordered" evidence="1">
    <location>
        <begin position="1"/>
        <end position="39"/>
    </location>
</feature>
<dbReference type="EMBL" id="CP023067">
    <property type="protein sequence ID" value="ASY63039.1"/>
    <property type="molecule type" value="Genomic_DNA"/>
</dbReference>
<dbReference type="Proteomes" id="UP000217211">
    <property type="component" value="Chromosome"/>
</dbReference>
<feature type="compositionally biased region" description="Polar residues" evidence="1">
    <location>
        <begin position="1"/>
        <end position="13"/>
    </location>
</feature>
<name>A0A249PCQ1_9HYPH</name>
<organism evidence="2 3">
    <name type="scientific">Sinorhizobium sojae CCBAU 05684</name>
    <dbReference type="NCBI Taxonomy" id="716928"/>
    <lineage>
        <taxon>Bacteria</taxon>
        <taxon>Pseudomonadati</taxon>
        <taxon>Pseudomonadota</taxon>
        <taxon>Alphaproteobacteria</taxon>
        <taxon>Hyphomicrobiales</taxon>
        <taxon>Rhizobiaceae</taxon>
        <taxon>Sinorhizobium/Ensifer group</taxon>
        <taxon>Sinorhizobium</taxon>
    </lineage>
</organism>
<sequence length="39" mass="4040">MLQAGDTFQSPASRSGAACAGSHYRRQAPTNSSPLCPFA</sequence>
<keyword evidence="3" id="KW-1185">Reference proteome</keyword>
<protein>
    <submittedName>
        <fullName evidence="2">Uncharacterized protein</fullName>
    </submittedName>
</protein>
<proteinExistence type="predicted"/>
<dbReference type="KEGG" id="esj:SJ05684_c15970"/>
<evidence type="ECO:0000313" key="2">
    <source>
        <dbReference type="EMBL" id="ASY63039.1"/>
    </source>
</evidence>
<reference evidence="2 3" key="1">
    <citation type="submission" date="2017-08" db="EMBL/GenBank/DDBJ databases">
        <title>Multipartite genome sequences of Sinorhizobium species nodulating soybeans.</title>
        <authorList>
            <person name="Tian C.F."/>
        </authorList>
    </citation>
    <scope>NUCLEOTIDE SEQUENCE [LARGE SCALE GENOMIC DNA]</scope>
    <source>
        <strain evidence="2 3">CCBAU 05684</strain>
    </source>
</reference>
<evidence type="ECO:0000256" key="1">
    <source>
        <dbReference type="SAM" id="MobiDB-lite"/>
    </source>
</evidence>
<evidence type="ECO:0000313" key="3">
    <source>
        <dbReference type="Proteomes" id="UP000217211"/>
    </source>
</evidence>